<dbReference type="Gene3D" id="1.20.1390.10">
    <property type="entry name" value="PWI domain"/>
    <property type="match status" value="1"/>
</dbReference>
<dbReference type="InterPro" id="IPR035979">
    <property type="entry name" value="RBD_domain_sf"/>
</dbReference>
<comment type="caution">
    <text evidence="6">The sequence shown here is derived from an EMBL/GenBank/DDBJ whole genome shotgun (WGS) entry which is preliminary data.</text>
</comment>
<dbReference type="Pfam" id="PF01480">
    <property type="entry name" value="PWI"/>
    <property type="match status" value="1"/>
</dbReference>
<evidence type="ECO:0000259" key="4">
    <source>
        <dbReference type="PROSITE" id="PS50102"/>
    </source>
</evidence>
<feature type="region of interest" description="Disordered" evidence="3">
    <location>
        <begin position="237"/>
        <end position="345"/>
    </location>
</feature>
<dbReference type="PROSITE" id="PS51025">
    <property type="entry name" value="PWI"/>
    <property type="match status" value="1"/>
</dbReference>
<gene>
    <name evidence="6" type="ORF">D9756_004934</name>
</gene>
<keyword evidence="1" id="KW-0694">RNA-binding</keyword>
<feature type="compositionally biased region" description="Basic and acidic residues" evidence="3">
    <location>
        <begin position="317"/>
        <end position="345"/>
    </location>
</feature>
<dbReference type="Gene3D" id="3.30.70.330">
    <property type="match status" value="1"/>
</dbReference>
<dbReference type="InterPro" id="IPR052768">
    <property type="entry name" value="RBM25"/>
</dbReference>
<name>A0A8H5G8V8_9AGAR</name>
<feature type="domain" description="RRM" evidence="4">
    <location>
        <begin position="65"/>
        <end position="149"/>
    </location>
</feature>
<dbReference type="GO" id="GO:0005681">
    <property type="term" value="C:spliceosomal complex"/>
    <property type="evidence" value="ECO:0007669"/>
    <property type="project" value="TreeGrafter"/>
</dbReference>
<dbReference type="SMART" id="SM00360">
    <property type="entry name" value="RRM"/>
    <property type="match status" value="1"/>
</dbReference>
<protein>
    <recommendedName>
        <fullName evidence="8">PWI domain-containing protein</fullName>
    </recommendedName>
</protein>
<dbReference type="InterPro" id="IPR000504">
    <property type="entry name" value="RRM_dom"/>
</dbReference>
<keyword evidence="2" id="KW-0175">Coiled coil</keyword>
<organism evidence="6 7">
    <name type="scientific">Leucocoprinus leucothites</name>
    <dbReference type="NCBI Taxonomy" id="201217"/>
    <lineage>
        <taxon>Eukaryota</taxon>
        <taxon>Fungi</taxon>
        <taxon>Dikarya</taxon>
        <taxon>Basidiomycota</taxon>
        <taxon>Agaricomycotina</taxon>
        <taxon>Agaricomycetes</taxon>
        <taxon>Agaricomycetidae</taxon>
        <taxon>Agaricales</taxon>
        <taxon>Agaricineae</taxon>
        <taxon>Agaricaceae</taxon>
        <taxon>Leucocoprinus</taxon>
    </lineage>
</organism>
<dbReference type="PANTHER" id="PTHR18806:SF4">
    <property type="entry name" value="RNA-BINDING PROTEIN 25"/>
    <property type="match status" value="1"/>
</dbReference>
<evidence type="ECO:0000259" key="5">
    <source>
        <dbReference type="PROSITE" id="PS51025"/>
    </source>
</evidence>
<dbReference type="CDD" id="cd12446">
    <property type="entry name" value="RRM_RBM25"/>
    <property type="match status" value="1"/>
</dbReference>
<evidence type="ECO:0000256" key="1">
    <source>
        <dbReference type="PROSITE-ProRule" id="PRU00176"/>
    </source>
</evidence>
<dbReference type="EMBL" id="JAACJO010000003">
    <property type="protein sequence ID" value="KAF5360406.1"/>
    <property type="molecule type" value="Genomic_DNA"/>
</dbReference>
<feature type="domain" description="PWI" evidence="5">
    <location>
        <begin position="537"/>
        <end position="637"/>
    </location>
</feature>
<evidence type="ECO:0008006" key="8">
    <source>
        <dbReference type="Google" id="ProtNLM"/>
    </source>
</evidence>
<evidence type="ECO:0000256" key="2">
    <source>
        <dbReference type="SAM" id="Coils"/>
    </source>
</evidence>
<accession>A0A8H5G8V8</accession>
<dbReference type="Proteomes" id="UP000559027">
    <property type="component" value="Unassembled WGS sequence"/>
</dbReference>
<dbReference type="SMART" id="SM00311">
    <property type="entry name" value="PWI"/>
    <property type="match status" value="1"/>
</dbReference>
<feature type="region of interest" description="Disordered" evidence="3">
    <location>
        <begin position="1"/>
        <end position="37"/>
    </location>
</feature>
<feature type="coiled-coil region" evidence="2">
    <location>
        <begin position="408"/>
        <end position="435"/>
    </location>
</feature>
<sequence>MANAFVKTRQQTLKKAHKLPRNMNPTPNRLGLGLRPPLPSYGQGPSMQALAQQQQMQFMQPPKTATLFVGSISGGITDAFLNQLLGACGPVKSFKRLITPAMKPQGFGFAEFEDPAAAIRAMELLNGVELPALEDGCVNKKLLVKADEKTRLFLEGFKAHRVPTDADETAQAQAKATIDKFVADIYRVSQEETNSGRLDKEKYVIPPHLHDLQEADLPETQRGLVISEIAQFRERAAKREREKMRDVRESIPVLTSIPSGPKAREWGKPQGQTGPSSPVGSKSQGFGKGAQGYNKPVGFVRGEDDGQAMEEPQTSKNKTDEELEAERKETRRREEELSFRDRERRYEPRERNRIQALERAIARERSIRESEERERVEMRARLDIWDDDESDEMFYVDRSRWRALRARRLEAEEAADEKSRRYEEQEAENLRRESEDFLARQMDEMQALAEEQRKAGLLLDDGAPVKLNVSIAATGMKEKEAPAKEKVAVFSHEDDDEDGIKKRKVPLVKLDFSVAESTEQAKERLEKIKLSVPHDKETLFKAKVRWDGLSDSVIDRKLEPLVKRLMVKYLGEMEEDDLIMFVLEHLKDHKGPQKLVEGLEPVLEEEAAELTVNLWRQIIFESMAYGEGILTEKMLVD</sequence>
<feature type="compositionally biased region" description="Basic and acidic residues" evidence="3">
    <location>
        <begin position="237"/>
        <end position="249"/>
    </location>
</feature>
<reference evidence="6 7" key="1">
    <citation type="journal article" date="2020" name="ISME J.">
        <title>Uncovering the hidden diversity of litter-decomposition mechanisms in mushroom-forming fungi.</title>
        <authorList>
            <person name="Floudas D."/>
            <person name="Bentzer J."/>
            <person name="Ahren D."/>
            <person name="Johansson T."/>
            <person name="Persson P."/>
            <person name="Tunlid A."/>
        </authorList>
    </citation>
    <scope>NUCLEOTIDE SEQUENCE [LARGE SCALE GENOMIC DNA]</scope>
    <source>
        <strain evidence="6 7">CBS 146.42</strain>
    </source>
</reference>
<dbReference type="GO" id="GO:0003729">
    <property type="term" value="F:mRNA binding"/>
    <property type="evidence" value="ECO:0007669"/>
    <property type="project" value="TreeGrafter"/>
</dbReference>
<dbReference type="InterPro" id="IPR034268">
    <property type="entry name" value="RBM25_RRM"/>
</dbReference>
<evidence type="ECO:0000256" key="3">
    <source>
        <dbReference type="SAM" id="MobiDB-lite"/>
    </source>
</evidence>
<dbReference type="Pfam" id="PF00076">
    <property type="entry name" value="RRM_1"/>
    <property type="match status" value="1"/>
</dbReference>
<evidence type="ECO:0000313" key="7">
    <source>
        <dbReference type="Proteomes" id="UP000559027"/>
    </source>
</evidence>
<dbReference type="InterPro" id="IPR012677">
    <property type="entry name" value="Nucleotide-bd_a/b_plait_sf"/>
</dbReference>
<dbReference type="PANTHER" id="PTHR18806">
    <property type="entry name" value="RBM25 PROTEIN"/>
    <property type="match status" value="1"/>
</dbReference>
<proteinExistence type="predicted"/>
<dbReference type="OrthoDB" id="6275295at2759"/>
<dbReference type="PROSITE" id="PS50102">
    <property type="entry name" value="RRM"/>
    <property type="match status" value="1"/>
</dbReference>
<evidence type="ECO:0000313" key="6">
    <source>
        <dbReference type="EMBL" id="KAF5360406.1"/>
    </source>
</evidence>
<feature type="compositionally biased region" description="Polar residues" evidence="3">
    <location>
        <begin position="270"/>
        <end position="284"/>
    </location>
</feature>
<keyword evidence="7" id="KW-1185">Reference proteome</keyword>
<dbReference type="InterPro" id="IPR002483">
    <property type="entry name" value="PWI_dom"/>
</dbReference>
<dbReference type="SUPFAM" id="SSF54928">
    <property type="entry name" value="RNA-binding domain, RBD"/>
    <property type="match status" value="1"/>
</dbReference>
<dbReference type="AlphaFoldDB" id="A0A8H5G8V8"/>